<keyword evidence="4" id="KW-1185">Reference proteome</keyword>
<gene>
    <name evidence="3" type="ORF">BKA10_000577</name>
</gene>
<dbReference type="EMBL" id="JACIFH010000001">
    <property type="protein sequence ID" value="MBB4138783.1"/>
    <property type="molecule type" value="Genomic_DNA"/>
</dbReference>
<feature type="region of interest" description="Disordered" evidence="1">
    <location>
        <begin position="328"/>
        <end position="399"/>
    </location>
</feature>
<name>A0AA40VLZ4_9MICO</name>
<protein>
    <submittedName>
        <fullName evidence="3">Aminoglycoside phosphotransferase (APT) family kinase protein</fullName>
    </submittedName>
</protein>
<evidence type="ECO:0000256" key="1">
    <source>
        <dbReference type="SAM" id="MobiDB-lite"/>
    </source>
</evidence>
<sequence>MATLDDDRRVVVRVPVDAEADAELRNEIRALRALSAGVRGVLPFAAPDVLGETTVEGMHALVQTMLPGYRVDAAHIPAGRGVATTIGAALARVHDLPVSVVRDAGLALMTAGQVRDEAERLLDRAEATGRLPFGLLRRWSAAVASESLWRFETTVVLGGVEPGSFVLEDDDDGVPTVTGLLAWGGLSVGDPAVDLRWLATAPNARDDVLDAYTTLSHRAPDGLLAERARLHAELEFARWLVHGHATGADSIVADAVSLLEALDENVRDEPPIDSPPVTADEAFAARERVPSASTEVDTSMQTDAYHPDMGALFSDDDETADIETVPIELSEWSPRQSTQAPGAHPAGAQRTATDATGTNATAPATGIVSAVDASEDDSPARDELDEAARNALRRWTGTA</sequence>
<proteinExistence type="predicted"/>
<feature type="domain" description="Aminoglycoside phosphotransferase" evidence="2">
    <location>
        <begin position="5"/>
        <end position="213"/>
    </location>
</feature>
<dbReference type="AlphaFoldDB" id="A0AA40VLZ4"/>
<dbReference type="Gene3D" id="3.90.1200.10">
    <property type="match status" value="1"/>
</dbReference>
<dbReference type="Proteomes" id="UP000549113">
    <property type="component" value="Unassembled WGS sequence"/>
</dbReference>
<dbReference type="InterPro" id="IPR002575">
    <property type="entry name" value="Aminoglycoside_PTrfase"/>
</dbReference>
<reference evidence="3 4" key="1">
    <citation type="submission" date="2020-08" db="EMBL/GenBank/DDBJ databases">
        <title>Sequencing the genomes of 1000 actinobacteria strains.</title>
        <authorList>
            <person name="Klenk H.-P."/>
        </authorList>
    </citation>
    <scope>NUCLEOTIDE SEQUENCE [LARGE SCALE GENOMIC DNA]</scope>
    <source>
        <strain evidence="3 4">DSM 19600</strain>
    </source>
</reference>
<keyword evidence="3" id="KW-0418">Kinase</keyword>
<feature type="compositionally biased region" description="Low complexity" evidence="1">
    <location>
        <begin position="351"/>
        <end position="365"/>
    </location>
</feature>
<feature type="compositionally biased region" description="Basic and acidic residues" evidence="1">
    <location>
        <begin position="378"/>
        <end position="388"/>
    </location>
</feature>
<dbReference type="InterPro" id="IPR011009">
    <property type="entry name" value="Kinase-like_dom_sf"/>
</dbReference>
<evidence type="ECO:0000259" key="2">
    <source>
        <dbReference type="Pfam" id="PF01636"/>
    </source>
</evidence>
<accession>A0AA40VLZ4</accession>
<evidence type="ECO:0000313" key="4">
    <source>
        <dbReference type="Proteomes" id="UP000549113"/>
    </source>
</evidence>
<dbReference type="Pfam" id="PF01636">
    <property type="entry name" value="APH"/>
    <property type="match status" value="1"/>
</dbReference>
<organism evidence="3 4">
    <name type="scientific">Microbacterium invictum</name>
    <dbReference type="NCBI Taxonomy" id="515415"/>
    <lineage>
        <taxon>Bacteria</taxon>
        <taxon>Bacillati</taxon>
        <taxon>Actinomycetota</taxon>
        <taxon>Actinomycetes</taxon>
        <taxon>Micrococcales</taxon>
        <taxon>Microbacteriaceae</taxon>
        <taxon>Microbacterium</taxon>
    </lineage>
</organism>
<evidence type="ECO:0000313" key="3">
    <source>
        <dbReference type="EMBL" id="MBB4138783.1"/>
    </source>
</evidence>
<keyword evidence="3" id="KW-0808">Transferase</keyword>
<comment type="caution">
    <text evidence="3">The sequence shown here is derived from an EMBL/GenBank/DDBJ whole genome shotgun (WGS) entry which is preliminary data.</text>
</comment>
<dbReference type="GO" id="GO:0016301">
    <property type="term" value="F:kinase activity"/>
    <property type="evidence" value="ECO:0007669"/>
    <property type="project" value="UniProtKB-KW"/>
</dbReference>
<dbReference type="SUPFAM" id="SSF56112">
    <property type="entry name" value="Protein kinase-like (PK-like)"/>
    <property type="match status" value="1"/>
</dbReference>